<proteinExistence type="predicted"/>
<gene>
    <name evidence="2" type="ORF">CLV45_1186</name>
</gene>
<protein>
    <submittedName>
        <fullName evidence="2">Uncharacterized protein</fullName>
    </submittedName>
</protein>
<accession>A0A2M9BP94</accession>
<evidence type="ECO:0000313" key="2">
    <source>
        <dbReference type="EMBL" id="PJJ59764.1"/>
    </source>
</evidence>
<feature type="chain" id="PRO_5014650599" evidence="1">
    <location>
        <begin position="27"/>
        <end position="151"/>
    </location>
</feature>
<evidence type="ECO:0000313" key="3">
    <source>
        <dbReference type="Proteomes" id="UP000228535"/>
    </source>
</evidence>
<reference evidence="2 3" key="1">
    <citation type="submission" date="2017-11" db="EMBL/GenBank/DDBJ databases">
        <title>Genomic Encyclopedia of Archaeal and Bacterial Type Strains, Phase II (KMG-II): From Individual Species to Whole Genera.</title>
        <authorList>
            <person name="Goeker M."/>
        </authorList>
    </citation>
    <scope>NUCLEOTIDE SEQUENCE [LARGE SCALE GENOMIC DNA]</scope>
    <source>
        <strain evidence="2 3">DSM 11115</strain>
    </source>
</reference>
<dbReference type="EMBL" id="PGFA01000001">
    <property type="protein sequence ID" value="PJJ59764.1"/>
    <property type="molecule type" value="Genomic_DNA"/>
</dbReference>
<feature type="signal peptide" evidence="1">
    <location>
        <begin position="1"/>
        <end position="26"/>
    </location>
</feature>
<dbReference type="AlphaFoldDB" id="A0A2M9BP94"/>
<keyword evidence="3" id="KW-1185">Reference proteome</keyword>
<name>A0A2M9BP94_9BACT</name>
<dbReference type="Proteomes" id="UP000228535">
    <property type="component" value="Unassembled WGS sequence"/>
</dbReference>
<keyword evidence="1" id="KW-0732">Signal</keyword>
<evidence type="ECO:0000256" key="1">
    <source>
        <dbReference type="SAM" id="SignalP"/>
    </source>
</evidence>
<comment type="caution">
    <text evidence="2">The sequence shown here is derived from an EMBL/GenBank/DDBJ whole genome shotgun (WGS) entry which is preliminary data.</text>
</comment>
<sequence length="151" mass="16686">MCFTFRVALLLLAGIILSLAGSSAVAQSAAVVLVNGKEFDLEKCQKLSRFRTISLPVAANDSSHVELYLIRGRRPFGRNYFESVAEFNSYDLRAWLRLEKPTNAVYIREHGAIAPVTPARPGDRLLILLGKEANLADSKFAKAYNLQLCAD</sequence>
<organism evidence="2 3">
    <name type="scientific">Hymenobacter chitinivorans DSM 11115</name>
    <dbReference type="NCBI Taxonomy" id="1121954"/>
    <lineage>
        <taxon>Bacteria</taxon>
        <taxon>Pseudomonadati</taxon>
        <taxon>Bacteroidota</taxon>
        <taxon>Cytophagia</taxon>
        <taxon>Cytophagales</taxon>
        <taxon>Hymenobacteraceae</taxon>
        <taxon>Hymenobacter</taxon>
    </lineage>
</organism>
<dbReference type="RefSeq" id="WP_100335460.1">
    <property type="nucleotide sequence ID" value="NZ_PGFA01000001.1"/>
</dbReference>